<protein>
    <submittedName>
        <fullName evidence="2">Uncharacterized protein</fullName>
    </submittedName>
</protein>
<comment type="caution">
    <text evidence="2">The sequence shown here is derived from an EMBL/GenBank/DDBJ whole genome shotgun (WGS) entry which is preliminary data.</text>
</comment>
<evidence type="ECO:0000313" key="2">
    <source>
        <dbReference type="EMBL" id="KKK53120.1"/>
    </source>
</evidence>
<reference evidence="2" key="1">
    <citation type="journal article" date="2015" name="Nature">
        <title>Complex archaea that bridge the gap between prokaryotes and eukaryotes.</title>
        <authorList>
            <person name="Spang A."/>
            <person name="Saw J.H."/>
            <person name="Jorgensen S.L."/>
            <person name="Zaremba-Niedzwiedzka K."/>
            <person name="Martijn J."/>
            <person name="Lind A.E."/>
            <person name="van Eijk R."/>
            <person name="Schleper C."/>
            <person name="Guy L."/>
            <person name="Ettema T.J."/>
        </authorList>
    </citation>
    <scope>NUCLEOTIDE SEQUENCE</scope>
</reference>
<name>A0A0F8WXF0_9ZZZZ</name>
<organism evidence="2">
    <name type="scientific">marine sediment metagenome</name>
    <dbReference type="NCBI Taxonomy" id="412755"/>
    <lineage>
        <taxon>unclassified sequences</taxon>
        <taxon>metagenomes</taxon>
        <taxon>ecological metagenomes</taxon>
    </lineage>
</organism>
<dbReference type="AlphaFoldDB" id="A0A0F8WXF0"/>
<sequence>MVDEIRSNEERSEVLKAENEVASEELS</sequence>
<dbReference type="EMBL" id="LAZR01066667">
    <property type="protein sequence ID" value="KKK53120.1"/>
    <property type="molecule type" value="Genomic_DNA"/>
</dbReference>
<evidence type="ECO:0000256" key="1">
    <source>
        <dbReference type="SAM" id="MobiDB-lite"/>
    </source>
</evidence>
<gene>
    <name evidence="2" type="ORF">LCGC14_3097990</name>
</gene>
<accession>A0A0F8WXF0</accession>
<feature type="compositionally biased region" description="Basic and acidic residues" evidence="1">
    <location>
        <begin position="1"/>
        <end position="19"/>
    </location>
</feature>
<feature type="region of interest" description="Disordered" evidence="1">
    <location>
        <begin position="1"/>
        <end position="27"/>
    </location>
</feature>
<feature type="non-terminal residue" evidence="2">
    <location>
        <position position="27"/>
    </location>
</feature>
<proteinExistence type="predicted"/>